<dbReference type="EMBL" id="CP001345">
    <property type="protein sequence ID" value="ACL47698.1"/>
    <property type="molecule type" value="Genomic_DNA"/>
</dbReference>
<name>B8HZ50_CYAP4</name>
<dbReference type="AlphaFoldDB" id="B8HZ50"/>
<evidence type="ECO:0000256" key="1">
    <source>
        <dbReference type="SAM" id="MobiDB-lite"/>
    </source>
</evidence>
<geneLocation type="plasmid" evidence="2">
    <name>pP742501</name>
</geneLocation>
<reference evidence="2" key="1">
    <citation type="submission" date="2009-01" db="EMBL/GenBank/DDBJ databases">
        <title>Complete sequence of plasmid1 Cyanothece sp. PCC 7425.</title>
        <authorList>
            <consortium name="US DOE Joint Genome Institute"/>
            <person name="Lucas S."/>
            <person name="Copeland A."/>
            <person name="Lapidus A."/>
            <person name="Glavina del Rio T."/>
            <person name="Dalin E."/>
            <person name="Tice H."/>
            <person name="Bruce D."/>
            <person name="Goodwin L."/>
            <person name="Pitluck S."/>
            <person name="Sims D."/>
            <person name="Meineke L."/>
            <person name="Brettin T."/>
            <person name="Detter J.C."/>
            <person name="Han C."/>
            <person name="Larimer F."/>
            <person name="Land M."/>
            <person name="Hauser L."/>
            <person name="Kyrpides N."/>
            <person name="Ovchinnikova G."/>
            <person name="Liberton M."/>
            <person name="Stoeckel J."/>
            <person name="Banerjee A."/>
            <person name="Singh A."/>
            <person name="Page L."/>
            <person name="Sato H."/>
            <person name="Zhao L."/>
            <person name="Sherman L."/>
            <person name="Pakrasi H."/>
            <person name="Richardson P."/>
        </authorList>
    </citation>
    <scope>NUCLEOTIDE SEQUENCE</scope>
    <source>
        <strain evidence="2">PCC 7425</strain>
        <plasmid evidence="2">pP742501</plasmid>
    </source>
</reference>
<proteinExistence type="predicted"/>
<keyword evidence="2" id="KW-0614">Plasmid</keyword>
<sequence>MDIDKLQQIQTHARAIAALLYDETAPEQLTTLEGIEQAVRGHILEHVSPEIGNFLLQRQVEQTVGEVGNSKASSEPSASVNSKRKSFK</sequence>
<accession>B8HZ50</accession>
<dbReference type="HOGENOM" id="CLU_189775_0_0_3"/>
<feature type="region of interest" description="Disordered" evidence="1">
    <location>
        <begin position="65"/>
        <end position="88"/>
    </location>
</feature>
<gene>
    <name evidence="2" type="ordered locus">Cyan7425_5442</name>
</gene>
<organism evidence="2">
    <name type="scientific">Cyanothece sp. (strain PCC 7425 / ATCC 29141)</name>
    <dbReference type="NCBI Taxonomy" id="395961"/>
    <lineage>
        <taxon>Bacteria</taxon>
        <taxon>Bacillati</taxon>
        <taxon>Cyanobacteriota</taxon>
        <taxon>Cyanophyceae</taxon>
        <taxon>Gomontiellales</taxon>
        <taxon>Cyanothecaceae</taxon>
        <taxon>Cyanothece</taxon>
    </lineage>
</organism>
<evidence type="ECO:0000313" key="2">
    <source>
        <dbReference type="EMBL" id="ACL47698.1"/>
    </source>
</evidence>
<protein>
    <submittedName>
        <fullName evidence="2">Uncharacterized protein</fullName>
    </submittedName>
</protein>
<feature type="compositionally biased region" description="Polar residues" evidence="1">
    <location>
        <begin position="70"/>
        <end position="81"/>
    </location>
</feature>
<dbReference type="KEGG" id="cyn:Cyan7425_5442"/>